<dbReference type="InterPro" id="IPR036962">
    <property type="entry name" value="Glyco_hydro_3_N_sf"/>
</dbReference>
<keyword evidence="5" id="KW-0132">Cell division</keyword>
<evidence type="ECO:0000256" key="7">
    <source>
        <dbReference type="ARBA" id="ARBA00022960"/>
    </source>
</evidence>
<dbReference type="GO" id="GO:0004563">
    <property type="term" value="F:beta-N-acetylhexosaminidase activity"/>
    <property type="evidence" value="ECO:0007669"/>
    <property type="project" value="UniProtKB-EC"/>
</dbReference>
<keyword evidence="11" id="KW-0961">Cell wall biogenesis/degradation</keyword>
<dbReference type="GO" id="GO:0005975">
    <property type="term" value="P:carbohydrate metabolic process"/>
    <property type="evidence" value="ECO:0007669"/>
    <property type="project" value="InterPro"/>
</dbReference>
<dbReference type="Gene3D" id="3.20.20.300">
    <property type="entry name" value="Glycoside hydrolase, family 3, N-terminal domain"/>
    <property type="match status" value="1"/>
</dbReference>
<dbReference type="GO" id="GO:0051301">
    <property type="term" value="P:cell division"/>
    <property type="evidence" value="ECO:0007669"/>
    <property type="project" value="UniProtKB-KW"/>
</dbReference>
<evidence type="ECO:0000256" key="4">
    <source>
        <dbReference type="ARBA" id="ARBA00022490"/>
    </source>
</evidence>
<feature type="domain" description="Glycoside hydrolase family 3 N-terminal" evidence="13">
    <location>
        <begin position="14"/>
        <end position="297"/>
    </location>
</feature>
<dbReference type="NCBIfam" id="NF003740">
    <property type="entry name" value="PRK05337.1"/>
    <property type="match status" value="1"/>
</dbReference>
<evidence type="ECO:0000256" key="6">
    <source>
        <dbReference type="ARBA" id="ARBA00022801"/>
    </source>
</evidence>
<keyword evidence="8" id="KW-0573">Peptidoglycan synthesis</keyword>
<keyword evidence="10" id="KW-0131">Cell cycle</keyword>
<name>A0A3B0Y273_9ZZZZ</name>
<dbReference type="InterPro" id="IPR017853">
    <property type="entry name" value="GH"/>
</dbReference>
<proteinExistence type="inferred from homology"/>
<dbReference type="AlphaFoldDB" id="A0A3B0Y273"/>
<comment type="similarity">
    <text evidence="2">Belongs to the glycosyl hydrolase 3 family.</text>
</comment>
<sequence length="349" mass="38286">MSIGPVMLDVQGLALTPEEREVLQHPAVGGVILFSRNYESPAQVARLAADIHALRQPPLLIAVDQEGGRVQRFRDGFFRLPAVGVFAGLYDENPGAALALTQEAGWLMASEVLSVGVDLSFAPVLDLDLGMSAVIGDRAFHRYPEAVTELALAYQRGMHEAGMASVGKHFPGHGGVVVDSHHGLPEDQRTLADLELQDLIPFARLAHNGLNSVMVAHVLYPQVDSQPAGFSRRWLTDILRDSMQFQGVIFSDDLSMGGAAWAGDYPQRAQLALEAGCDMVLVCNQPEHAIEVIESLSEYNDPAAHLRLARMHGRHFPQRDALCKSQRWQTVTKQLALCENDNWLDMDLE</sequence>
<evidence type="ECO:0000256" key="12">
    <source>
        <dbReference type="ARBA" id="ARBA00037880"/>
    </source>
</evidence>
<reference evidence="14" key="1">
    <citation type="submission" date="2018-06" db="EMBL/GenBank/DDBJ databases">
        <authorList>
            <person name="Zhirakovskaya E."/>
        </authorList>
    </citation>
    <scope>NUCLEOTIDE SEQUENCE</scope>
</reference>
<dbReference type="FunFam" id="3.20.20.300:FF:000001">
    <property type="entry name" value="Beta-hexosaminidase"/>
    <property type="match status" value="1"/>
</dbReference>
<keyword evidence="6 14" id="KW-0378">Hydrolase</keyword>
<comment type="pathway">
    <text evidence="12">Cell wall biogenesis; peptidoglycan recycling.</text>
</comment>
<keyword evidence="7" id="KW-0133">Cell shape</keyword>
<dbReference type="GO" id="GO:0009254">
    <property type="term" value="P:peptidoglycan turnover"/>
    <property type="evidence" value="ECO:0007669"/>
    <property type="project" value="TreeGrafter"/>
</dbReference>
<evidence type="ECO:0000256" key="1">
    <source>
        <dbReference type="ARBA" id="ARBA00001231"/>
    </source>
</evidence>
<gene>
    <name evidence="14" type="ORF">MNBD_GAMMA15-1099</name>
</gene>
<dbReference type="EMBL" id="UOFN01000040">
    <property type="protein sequence ID" value="VAW74748.1"/>
    <property type="molecule type" value="Genomic_DNA"/>
</dbReference>
<dbReference type="InterPro" id="IPR050226">
    <property type="entry name" value="NagZ_Beta-hexosaminidase"/>
</dbReference>
<dbReference type="GO" id="GO:0009252">
    <property type="term" value="P:peptidoglycan biosynthetic process"/>
    <property type="evidence" value="ECO:0007669"/>
    <property type="project" value="UniProtKB-KW"/>
</dbReference>
<dbReference type="InterPro" id="IPR022956">
    <property type="entry name" value="Beta_hexosaminidase_bac"/>
</dbReference>
<evidence type="ECO:0000313" key="14">
    <source>
        <dbReference type="EMBL" id="VAW74748.1"/>
    </source>
</evidence>
<evidence type="ECO:0000256" key="9">
    <source>
        <dbReference type="ARBA" id="ARBA00023295"/>
    </source>
</evidence>
<evidence type="ECO:0000256" key="11">
    <source>
        <dbReference type="ARBA" id="ARBA00023316"/>
    </source>
</evidence>
<evidence type="ECO:0000256" key="10">
    <source>
        <dbReference type="ARBA" id="ARBA00023306"/>
    </source>
</evidence>
<dbReference type="PANTHER" id="PTHR30480">
    <property type="entry name" value="BETA-HEXOSAMINIDASE-RELATED"/>
    <property type="match status" value="1"/>
</dbReference>
<protein>
    <recommendedName>
        <fullName evidence="3">beta-N-acetylhexosaminidase</fullName>
        <ecNumber evidence="3">3.2.1.52</ecNumber>
    </recommendedName>
</protein>
<dbReference type="Pfam" id="PF00933">
    <property type="entry name" value="Glyco_hydro_3"/>
    <property type="match status" value="1"/>
</dbReference>
<evidence type="ECO:0000256" key="3">
    <source>
        <dbReference type="ARBA" id="ARBA00012663"/>
    </source>
</evidence>
<dbReference type="EC" id="3.2.1.52" evidence="3"/>
<organism evidence="14">
    <name type="scientific">hydrothermal vent metagenome</name>
    <dbReference type="NCBI Taxonomy" id="652676"/>
    <lineage>
        <taxon>unclassified sequences</taxon>
        <taxon>metagenomes</taxon>
        <taxon>ecological metagenomes</taxon>
    </lineage>
</organism>
<evidence type="ECO:0000256" key="8">
    <source>
        <dbReference type="ARBA" id="ARBA00022984"/>
    </source>
</evidence>
<dbReference type="InterPro" id="IPR001764">
    <property type="entry name" value="Glyco_hydro_3_N"/>
</dbReference>
<accession>A0A3B0Y273</accession>
<dbReference type="HAMAP" id="MF_00364">
    <property type="entry name" value="NagZ"/>
    <property type="match status" value="1"/>
</dbReference>
<keyword evidence="4" id="KW-0963">Cytoplasm</keyword>
<dbReference type="GO" id="GO:0008360">
    <property type="term" value="P:regulation of cell shape"/>
    <property type="evidence" value="ECO:0007669"/>
    <property type="project" value="UniProtKB-KW"/>
</dbReference>
<dbReference type="GO" id="GO:0071555">
    <property type="term" value="P:cell wall organization"/>
    <property type="evidence" value="ECO:0007669"/>
    <property type="project" value="UniProtKB-KW"/>
</dbReference>
<comment type="catalytic activity">
    <reaction evidence="1">
        <text>Hydrolysis of terminal non-reducing N-acetyl-D-hexosamine residues in N-acetyl-beta-D-hexosaminides.</text>
        <dbReference type="EC" id="3.2.1.52"/>
    </reaction>
</comment>
<evidence type="ECO:0000256" key="5">
    <source>
        <dbReference type="ARBA" id="ARBA00022618"/>
    </source>
</evidence>
<keyword evidence="9 14" id="KW-0326">Glycosidase</keyword>
<dbReference type="SUPFAM" id="SSF51445">
    <property type="entry name" value="(Trans)glycosidases"/>
    <property type="match status" value="1"/>
</dbReference>
<dbReference type="PANTHER" id="PTHR30480:SF13">
    <property type="entry name" value="BETA-HEXOSAMINIDASE"/>
    <property type="match status" value="1"/>
</dbReference>
<evidence type="ECO:0000256" key="2">
    <source>
        <dbReference type="ARBA" id="ARBA00005336"/>
    </source>
</evidence>
<evidence type="ECO:0000259" key="13">
    <source>
        <dbReference type="Pfam" id="PF00933"/>
    </source>
</evidence>